<reference evidence="8" key="1">
    <citation type="journal article" date="2021" name="Sci. Adv.">
        <title>The American lobster genome reveals insights on longevity, neural, and immune adaptations.</title>
        <authorList>
            <person name="Polinski J.M."/>
            <person name="Zimin A.V."/>
            <person name="Clark K.F."/>
            <person name="Kohn A.B."/>
            <person name="Sadowski N."/>
            <person name="Timp W."/>
            <person name="Ptitsyn A."/>
            <person name="Khanna P."/>
            <person name="Romanova D.Y."/>
            <person name="Williams P."/>
            <person name="Greenwood S.J."/>
            <person name="Moroz L.L."/>
            <person name="Walt D.R."/>
            <person name="Bodnar A.G."/>
        </authorList>
    </citation>
    <scope>NUCLEOTIDE SEQUENCE</scope>
    <source>
        <strain evidence="8">GMGI-L3</strain>
    </source>
</reference>
<feature type="compositionally biased region" description="Basic and acidic residues" evidence="5">
    <location>
        <begin position="524"/>
        <end position="549"/>
    </location>
</feature>
<comment type="subcellular location">
    <subcellularLocation>
        <location evidence="1">Membrane</location>
        <topology evidence="1">Multi-pass membrane protein</topology>
    </subcellularLocation>
</comment>
<feature type="transmembrane region" description="Helical" evidence="6">
    <location>
        <begin position="458"/>
        <end position="480"/>
    </location>
</feature>
<keyword evidence="4 6" id="KW-0472">Membrane</keyword>
<dbReference type="CDD" id="cd17317">
    <property type="entry name" value="MFS_SLC22"/>
    <property type="match status" value="1"/>
</dbReference>
<keyword evidence="3 6" id="KW-1133">Transmembrane helix</keyword>
<evidence type="ECO:0000256" key="3">
    <source>
        <dbReference type="ARBA" id="ARBA00022989"/>
    </source>
</evidence>
<evidence type="ECO:0000259" key="7">
    <source>
        <dbReference type="PROSITE" id="PS50850"/>
    </source>
</evidence>
<evidence type="ECO:0000256" key="2">
    <source>
        <dbReference type="ARBA" id="ARBA00022692"/>
    </source>
</evidence>
<dbReference type="EMBL" id="JAHLQT010021277">
    <property type="protein sequence ID" value="KAG7167690.1"/>
    <property type="molecule type" value="Genomic_DNA"/>
</dbReference>
<feature type="non-terminal residue" evidence="8">
    <location>
        <position position="1"/>
    </location>
</feature>
<feature type="transmembrane region" description="Helical" evidence="6">
    <location>
        <begin position="423"/>
        <end position="446"/>
    </location>
</feature>
<dbReference type="GO" id="GO:0022857">
    <property type="term" value="F:transmembrane transporter activity"/>
    <property type="evidence" value="ECO:0007669"/>
    <property type="project" value="InterPro"/>
</dbReference>
<comment type="caution">
    <text evidence="8">The sequence shown here is derived from an EMBL/GenBank/DDBJ whole genome shotgun (WGS) entry which is preliminary data.</text>
</comment>
<feature type="transmembrane region" description="Helical" evidence="6">
    <location>
        <begin position="336"/>
        <end position="356"/>
    </location>
</feature>
<keyword evidence="9" id="KW-1185">Reference proteome</keyword>
<dbReference type="AlphaFoldDB" id="A0A8J5MX30"/>
<protein>
    <submittedName>
        <fullName evidence="8">Organic cation transporter protein-like 24</fullName>
    </submittedName>
</protein>
<dbReference type="PANTHER" id="PTHR24064">
    <property type="entry name" value="SOLUTE CARRIER FAMILY 22 MEMBER"/>
    <property type="match status" value="1"/>
</dbReference>
<proteinExistence type="predicted"/>
<feature type="transmembrane region" description="Helical" evidence="6">
    <location>
        <begin position="486"/>
        <end position="504"/>
    </location>
</feature>
<dbReference type="GO" id="GO:0016020">
    <property type="term" value="C:membrane"/>
    <property type="evidence" value="ECO:0007669"/>
    <property type="project" value="UniProtKB-SubCell"/>
</dbReference>
<evidence type="ECO:0000256" key="5">
    <source>
        <dbReference type="SAM" id="MobiDB-lite"/>
    </source>
</evidence>
<evidence type="ECO:0000256" key="4">
    <source>
        <dbReference type="ARBA" id="ARBA00023136"/>
    </source>
</evidence>
<evidence type="ECO:0000256" key="6">
    <source>
        <dbReference type="SAM" id="Phobius"/>
    </source>
</evidence>
<dbReference type="InterPro" id="IPR005828">
    <property type="entry name" value="MFS_sugar_transport-like"/>
</dbReference>
<keyword evidence="2 6" id="KW-0812">Transmembrane</keyword>
<accession>A0A8J5MX30</accession>
<dbReference type="Proteomes" id="UP000747542">
    <property type="component" value="Unassembled WGS sequence"/>
</dbReference>
<evidence type="ECO:0000313" key="8">
    <source>
        <dbReference type="EMBL" id="KAG7167690.1"/>
    </source>
</evidence>
<dbReference type="InterPro" id="IPR020846">
    <property type="entry name" value="MFS_dom"/>
</dbReference>
<feature type="transmembrane region" description="Helical" evidence="6">
    <location>
        <begin position="399"/>
        <end position="417"/>
    </location>
</feature>
<feature type="transmembrane region" description="Helical" evidence="6">
    <location>
        <begin position="176"/>
        <end position="194"/>
    </location>
</feature>
<sequence length="562" mass="62163">FLCLDIQNFVGVMADSFDALLTQLGTGKWNIFFALASSFRFLLSPSQSLSSVYLAPSVNYTCQPHTVDHVIEVKHDSCSYVINSTSTGRLEDVACIKWTFDKSVFSSTLTSEFELVCEREYLRPTYQSVYMLGTCVGPLVCGYFADRKIVYVVSQIVVSAASLGLCLLHNFSTILFLRFIIGCSELLIHLVLALEVCEPRHRATMGILTGMPWALGTMLWGGAAYAIRDWRWLQLAASLPSVLMFPALYYLDESPRWLIVQGHASRAQKVLEKAARWNKTSLPSEYELKTIMSQIKRQANTEEEEAGTERKSQGDTGDSVSCGNLTAPRLLSTRKIITITVAVCFLFLSAALVFDGLNLGGDLYSENIFLYLIFAGLMEFPGCTLSVPIVNRYGRKRSLAVCFVCCSIMLFTLTFIPTGHWQLMMTLALLGKMFISAAFQIIYVYSNEVFPTEVRVQGVETGSAVGQVAAIIVPFISIYLGPVIPWLPSVVFGTMSILASVSLTTMKETKGANLPDTIAQLELSGKKEESPIRLQKNESTDAKNEKSDQEPCLSEGQPDSRT</sequence>
<dbReference type="Pfam" id="PF00083">
    <property type="entry name" value="Sugar_tr"/>
    <property type="match status" value="1"/>
</dbReference>
<feature type="region of interest" description="Disordered" evidence="5">
    <location>
        <begin position="299"/>
        <end position="320"/>
    </location>
</feature>
<evidence type="ECO:0000313" key="9">
    <source>
        <dbReference type="Proteomes" id="UP000747542"/>
    </source>
</evidence>
<feature type="transmembrane region" description="Helical" evidence="6">
    <location>
        <begin position="149"/>
        <end position="170"/>
    </location>
</feature>
<evidence type="ECO:0000256" key="1">
    <source>
        <dbReference type="ARBA" id="ARBA00004141"/>
    </source>
</evidence>
<dbReference type="PROSITE" id="PS50850">
    <property type="entry name" value="MFS"/>
    <property type="match status" value="1"/>
</dbReference>
<feature type="domain" description="Major facilitator superfamily (MFS) profile" evidence="7">
    <location>
        <begin position="72"/>
        <end position="511"/>
    </location>
</feature>
<dbReference type="InterPro" id="IPR036259">
    <property type="entry name" value="MFS_trans_sf"/>
</dbReference>
<organism evidence="8 9">
    <name type="scientific">Homarus americanus</name>
    <name type="common">American lobster</name>
    <dbReference type="NCBI Taxonomy" id="6706"/>
    <lineage>
        <taxon>Eukaryota</taxon>
        <taxon>Metazoa</taxon>
        <taxon>Ecdysozoa</taxon>
        <taxon>Arthropoda</taxon>
        <taxon>Crustacea</taxon>
        <taxon>Multicrustacea</taxon>
        <taxon>Malacostraca</taxon>
        <taxon>Eumalacostraca</taxon>
        <taxon>Eucarida</taxon>
        <taxon>Decapoda</taxon>
        <taxon>Pleocyemata</taxon>
        <taxon>Astacidea</taxon>
        <taxon>Nephropoidea</taxon>
        <taxon>Nephropidae</taxon>
        <taxon>Homarus</taxon>
    </lineage>
</organism>
<feature type="transmembrane region" description="Helical" evidence="6">
    <location>
        <begin position="206"/>
        <end position="226"/>
    </location>
</feature>
<dbReference type="SUPFAM" id="SSF103473">
    <property type="entry name" value="MFS general substrate transporter"/>
    <property type="match status" value="1"/>
</dbReference>
<dbReference type="Gene3D" id="1.20.1250.20">
    <property type="entry name" value="MFS general substrate transporter like domains"/>
    <property type="match status" value="1"/>
</dbReference>
<gene>
    <name evidence="8" type="primary">Orct-L24</name>
    <name evidence="8" type="ORF">Hamer_G020573</name>
</gene>
<name>A0A8J5MX30_HOMAM</name>
<feature type="region of interest" description="Disordered" evidence="5">
    <location>
        <begin position="523"/>
        <end position="562"/>
    </location>
</feature>
<feature type="transmembrane region" description="Helical" evidence="6">
    <location>
        <begin position="368"/>
        <end position="387"/>
    </location>
</feature>